<dbReference type="Gene3D" id="1.25.40.10">
    <property type="entry name" value="Tetratricopeptide repeat domain"/>
    <property type="match status" value="1"/>
</dbReference>
<reference evidence="3" key="1">
    <citation type="journal article" date="2019" name="Int. J. Syst. Evol. Microbiol.">
        <title>The Global Catalogue of Microorganisms (GCM) 10K type strain sequencing project: providing services to taxonomists for standard genome sequencing and annotation.</title>
        <authorList>
            <consortium name="The Broad Institute Genomics Platform"/>
            <consortium name="The Broad Institute Genome Sequencing Center for Infectious Disease"/>
            <person name="Wu L."/>
            <person name="Ma J."/>
        </authorList>
    </citation>
    <scope>NUCLEOTIDE SEQUENCE [LARGE SCALE GENOMIC DNA]</scope>
    <source>
        <strain evidence="3">NBRC 108565</strain>
    </source>
</reference>
<keyword evidence="3" id="KW-1185">Reference proteome</keyword>
<evidence type="ECO:0000313" key="3">
    <source>
        <dbReference type="Proteomes" id="UP001321475"/>
    </source>
</evidence>
<evidence type="ECO:0000256" key="1">
    <source>
        <dbReference type="SAM" id="Phobius"/>
    </source>
</evidence>
<dbReference type="EMBL" id="AP027729">
    <property type="protein sequence ID" value="BDZ43902.1"/>
    <property type="molecule type" value="Genomic_DNA"/>
</dbReference>
<evidence type="ECO:0000313" key="2">
    <source>
        <dbReference type="EMBL" id="BDZ43902.1"/>
    </source>
</evidence>
<dbReference type="SUPFAM" id="SSF48452">
    <property type="entry name" value="TPR-like"/>
    <property type="match status" value="1"/>
</dbReference>
<protein>
    <submittedName>
        <fullName evidence="2">Membrane protein</fullName>
    </submittedName>
</protein>
<feature type="transmembrane region" description="Helical" evidence="1">
    <location>
        <begin position="30"/>
        <end position="51"/>
    </location>
</feature>
<accession>A0ABM8G739</accession>
<proteinExistence type="predicted"/>
<name>A0ABM8G739_9CELL</name>
<keyword evidence="1" id="KW-1133">Transmembrane helix</keyword>
<dbReference type="Proteomes" id="UP001321475">
    <property type="component" value="Chromosome"/>
</dbReference>
<keyword evidence="1" id="KW-0812">Transmembrane</keyword>
<organism evidence="2 3">
    <name type="scientific">Paraoerskovia sediminicola</name>
    <dbReference type="NCBI Taxonomy" id="1138587"/>
    <lineage>
        <taxon>Bacteria</taxon>
        <taxon>Bacillati</taxon>
        <taxon>Actinomycetota</taxon>
        <taxon>Actinomycetes</taxon>
        <taxon>Micrococcales</taxon>
        <taxon>Cellulomonadaceae</taxon>
        <taxon>Paraoerskovia</taxon>
    </lineage>
</organism>
<keyword evidence="1" id="KW-0472">Membrane</keyword>
<gene>
    <name evidence="2" type="ORF">GCM10025865_32010</name>
</gene>
<sequence length="147" mass="15545">MLGALVVTLLLALYVWQIAGRAVALIGTGAPVAIFIGVGVAVIPLVVIFLIGKEFHLAATVQRMADTLAAEGGLPVDDLPRSPGGRIDRAAADEAFVPYREAVEADPQDWGAWYRLAFAYDASGDRKRARSSLRTAASIFRSVHAGA</sequence>
<dbReference type="InterPro" id="IPR011990">
    <property type="entry name" value="TPR-like_helical_dom_sf"/>
</dbReference>
<dbReference type="Pfam" id="PF14559">
    <property type="entry name" value="TPR_19"/>
    <property type="match status" value="1"/>
</dbReference>